<organism evidence="3">
    <name type="scientific">uncultured Thermomicrobiales bacterium</name>
    <dbReference type="NCBI Taxonomy" id="1645740"/>
    <lineage>
        <taxon>Bacteria</taxon>
        <taxon>Pseudomonadati</taxon>
        <taxon>Thermomicrobiota</taxon>
        <taxon>Thermomicrobia</taxon>
        <taxon>Thermomicrobiales</taxon>
        <taxon>environmental samples</taxon>
    </lineage>
</organism>
<dbReference type="InterPro" id="IPR010791">
    <property type="entry name" value="AttH_dom"/>
</dbReference>
<protein>
    <submittedName>
        <fullName evidence="3">AttH component of AttEFGH ABC transport system</fullName>
    </submittedName>
</protein>
<feature type="signal peptide" evidence="1">
    <location>
        <begin position="1"/>
        <end position="33"/>
    </location>
</feature>
<dbReference type="PANTHER" id="PTHR38591:SF1">
    <property type="entry name" value="BLL1000 PROTEIN"/>
    <property type="match status" value="1"/>
</dbReference>
<evidence type="ECO:0000313" key="3">
    <source>
        <dbReference type="EMBL" id="CAA9535295.1"/>
    </source>
</evidence>
<evidence type="ECO:0000256" key="1">
    <source>
        <dbReference type="SAM" id="SignalP"/>
    </source>
</evidence>
<dbReference type="EMBL" id="CADCWG010000014">
    <property type="protein sequence ID" value="CAA9535295.1"/>
    <property type="molecule type" value="Genomic_DNA"/>
</dbReference>
<dbReference type="AlphaFoldDB" id="A0A6J4TXS4"/>
<feature type="domain" description="AttH" evidence="2">
    <location>
        <begin position="71"/>
        <end position="227"/>
    </location>
</feature>
<dbReference type="SUPFAM" id="SSF159245">
    <property type="entry name" value="AttH-like"/>
    <property type="match status" value="1"/>
</dbReference>
<reference evidence="3" key="1">
    <citation type="submission" date="2020-02" db="EMBL/GenBank/DDBJ databases">
        <authorList>
            <person name="Meier V. D."/>
        </authorList>
    </citation>
    <scope>NUCLEOTIDE SEQUENCE</scope>
    <source>
        <strain evidence="3">AVDCRST_MAG49</strain>
    </source>
</reference>
<gene>
    <name evidence="3" type="ORF">AVDCRST_MAG49-393</name>
</gene>
<dbReference type="Gene3D" id="2.40.370.10">
    <property type="entry name" value="AttH-like domain"/>
    <property type="match status" value="2"/>
</dbReference>
<evidence type="ECO:0000259" key="2">
    <source>
        <dbReference type="Pfam" id="PF07143"/>
    </source>
</evidence>
<feature type="chain" id="PRO_5026936577" evidence="1">
    <location>
        <begin position="34"/>
        <end position="371"/>
    </location>
</feature>
<dbReference type="Pfam" id="PF17186">
    <property type="entry name" value="Lipocalin_9"/>
    <property type="match status" value="1"/>
</dbReference>
<dbReference type="PANTHER" id="PTHR38591">
    <property type="entry name" value="HYDROLASE"/>
    <property type="match status" value="1"/>
</dbReference>
<dbReference type="Pfam" id="PF07143">
    <property type="entry name" value="CrtC"/>
    <property type="match status" value="1"/>
</dbReference>
<proteinExistence type="predicted"/>
<accession>A0A6J4TXS4</accession>
<sequence length="371" mass="39428">MLAIPRRLPAVSRPIAAAVAAVLAVQVALGAVAAQEASPVASPYVEPPPGVNDAPVPVEFPRDDGPHDAAIEWWYYTGHLFTADGSRFGFEQVVFKGQSTGLTGYASHVAITDAAAERFSYDQKLVGEAGVSTAAVGFDLNVGGWLMRGANGDDRLRADVGDYAYALALTAEKPATLHDGDGFIDYGNGQGSYYYSRTRMAVDGTLVVAGQSLAVTGEAWMDHQWGDFDTFAEGGWDWFSVQLDDGTDLMLYLINAPDGTPVILDGSLVDRDGSLTILDGPDFSVEPTTNWTSPETGVTYPSGWEIALPDEDLALTLTPTVADQELDTTRTTGVIYWEGEVTVEGVRAGEPVGGLGYVELTGYAERTRGGE</sequence>
<name>A0A6J4TXS4_9BACT</name>
<keyword evidence="1" id="KW-0732">Signal</keyword>
<dbReference type="InterPro" id="IPR023374">
    <property type="entry name" value="AttH-like_dom_sf"/>
</dbReference>